<gene>
    <name evidence="2" type="ORF">PIB30_116614</name>
</gene>
<evidence type="ECO:0000313" key="3">
    <source>
        <dbReference type="Proteomes" id="UP001341840"/>
    </source>
</evidence>
<feature type="chain" id="PRO_5046669203" description="Secreted protein" evidence="1">
    <location>
        <begin position="25"/>
        <end position="77"/>
    </location>
</feature>
<reference evidence="2 3" key="1">
    <citation type="journal article" date="2023" name="Plants (Basel)">
        <title>Bridging the Gap: Combining Genomics and Transcriptomics Approaches to Understand Stylosanthes scabra, an Orphan Legume from the Brazilian Caatinga.</title>
        <authorList>
            <person name="Ferreira-Neto J.R.C."/>
            <person name="da Silva M.D."/>
            <person name="Binneck E."/>
            <person name="de Melo N.F."/>
            <person name="da Silva R.H."/>
            <person name="de Melo A.L.T.M."/>
            <person name="Pandolfi V."/>
            <person name="Bustamante F.O."/>
            <person name="Brasileiro-Vidal A.C."/>
            <person name="Benko-Iseppon A.M."/>
        </authorList>
    </citation>
    <scope>NUCLEOTIDE SEQUENCE [LARGE SCALE GENOMIC DNA]</scope>
    <source>
        <tissue evidence="2">Leaves</tissue>
    </source>
</reference>
<keyword evidence="3" id="KW-1185">Reference proteome</keyword>
<protein>
    <recommendedName>
        <fullName evidence="4">Secreted protein</fullName>
    </recommendedName>
</protein>
<proteinExistence type="predicted"/>
<accession>A0ABU6X0I1</accession>
<evidence type="ECO:0000256" key="1">
    <source>
        <dbReference type="SAM" id="SignalP"/>
    </source>
</evidence>
<dbReference type="Proteomes" id="UP001341840">
    <property type="component" value="Unassembled WGS sequence"/>
</dbReference>
<evidence type="ECO:0000313" key="2">
    <source>
        <dbReference type="EMBL" id="MED6191256.1"/>
    </source>
</evidence>
<name>A0ABU6X0I1_9FABA</name>
<organism evidence="2 3">
    <name type="scientific">Stylosanthes scabra</name>
    <dbReference type="NCBI Taxonomy" id="79078"/>
    <lineage>
        <taxon>Eukaryota</taxon>
        <taxon>Viridiplantae</taxon>
        <taxon>Streptophyta</taxon>
        <taxon>Embryophyta</taxon>
        <taxon>Tracheophyta</taxon>
        <taxon>Spermatophyta</taxon>
        <taxon>Magnoliopsida</taxon>
        <taxon>eudicotyledons</taxon>
        <taxon>Gunneridae</taxon>
        <taxon>Pentapetalae</taxon>
        <taxon>rosids</taxon>
        <taxon>fabids</taxon>
        <taxon>Fabales</taxon>
        <taxon>Fabaceae</taxon>
        <taxon>Papilionoideae</taxon>
        <taxon>50 kb inversion clade</taxon>
        <taxon>dalbergioids sensu lato</taxon>
        <taxon>Dalbergieae</taxon>
        <taxon>Pterocarpus clade</taxon>
        <taxon>Stylosanthes</taxon>
    </lineage>
</organism>
<evidence type="ECO:0008006" key="4">
    <source>
        <dbReference type="Google" id="ProtNLM"/>
    </source>
</evidence>
<dbReference type="EMBL" id="JASCZI010191610">
    <property type="protein sequence ID" value="MED6191256.1"/>
    <property type="molecule type" value="Genomic_DNA"/>
</dbReference>
<sequence>MPESTLKVWSRLLTLRVFFVFVFSSRESTLTSLESTLSISNSTVFSAITENRLCIAKSQLSAWISCEQGCQNRLWVS</sequence>
<comment type="caution">
    <text evidence="2">The sequence shown here is derived from an EMBL/GenBank/DDBJ whole genome shotgun (WGS) entry which is preliminary data.</text>
</comment>
<keyword evidence="1" id="KW-0732">Signal</keyword>
<feature type="signal peptide" evidence="1">
    <location>
        <begin position="1"/>
        <end position="24"/>
    </location>
</feature>